<sequence length="212" mass="21809">MARTRRSGARLLTAAAFAIAPVVAFAQPAAAEGFTHNFECSGDSPLGEQLFSYQQDSDVSAPSSVAAGEEFEVVIDPAVNTVPSEVNGYEVEQMQGMELRLPIPDNSAHVSTQLEGGSNLGGAEPTVNVSDGIATLHVEGPISGGAEFELPTVTATLQAGDSGVIETRLHGTGYSDPGLTFDADVSTVLGTVGVPTSCYPDPNPVLTTTEIS</sequence>
<evidence type="ECO:0000256" key="1">
    <source>
        <dbReference type="SAM" id="SignalP"/>
    </source>
</evidence>
<keyword evidence="1" id="KW-0732">Signal</keyword>
<gene>
    <name evidence="2" type="ORF">SAMN04489718_1524</name>
</gene>
<dbReference type="OrthoDB" id="3820986at2"/>
<dbReference type="STRING" id="995062.SAMN04489718_1524"/>
<name>A0A1H1ADY5_9ACTN</name>
<proteinExistence type="predicted"/>
<keyword evidence="3" id="KW-1185">Reference proteome</keyword>
<evidence type="ECO:0000313" key="2">
    <source>
        <dbReference type="EMBL" id="SDQ37446.1"/>
    </source>
</evidence>
<dbReference type="RefSeq" id="WP_092521964.1">
    <property type="nucleotide sequence ID" value="NZ_FNKO01000001.1"/>
</dbReference>
<dbReference type="AlphaFoldDB" id="A0A1H1ADY5"/>
<reference evidence="3" key="1">
    <citation type="submission" date="2016-10" db="EMBL/GenBank/DDBJ databases">
        <authorList>
            <person name="Varghese N."/>
            <person name="Submissions S."/>
        </authorList>
    </citation>
    <scope>NUCLEOTIDE SEQUENCE [LARGE SCALE GENOMIC DNA]</scope>
    <source>
        <strain evidence="3">DSM 45459</strain>
    </source>
</reference>
<protein>
    <submittedName>
        <fullName evidence="2">Dehydratase</fullName>
    </submittedName>
</protein>
<accession>A0A1H1ADY5</accession>
<dbReference type="Proteomes" id="UP000199301">
    <property type="component" value="Unassembled WGS sequence"/>
</dbReference>
<organism evidence="2 3">
    <name type="scientific">Actinopolyspora saharensis</name>
    <dbReference type="NCBI Taxonomy" id="995062"/>
    <lineage>
        <taxon>Bacteria</taxon>
        <taxon>Bacillati</taxon>
        <taxon>Actinomycetota</taxon>
        <taxon>Actinomycetes</taxon>
        <taxon>Actinopolysporales</taxon>
        <taxon>Actinopolysporaceae</taxon>
        <taxon>Actinopolyspora</taxon>
    </lineage>
</organism>
<feature type="chain" id="PRO_5011633045" evidence="1">
    <location>
        <begin position="27"/>
        <end position="212"/>
    </location>
</feature>
<feature type="signal peptide" evidence="1">
    <location>
        <begin position="1"/>
        <end position="26"/>
    </location>
</feature>
<dbReference type="EMBL" id="FNKO01000001">
    <property type="protein sequence ID" value="SDQ37446.1"/>
    <property type="molecule type" value="Genomic_DNA"/>
</dbReference>
<evidence type="ECO:0000313" key="3">
    <source>
        <dbReference type="Proteomes" id="UP000199301"/>
    </source>
</evidence>